<dbReference type="GO" id="GO:0006355">
    <property type="term" value="P:regulation of DNA-templated transcription"/>
    <property type="evidence" value="ECO:0007669"/>
    <property type="project" value="InterPro"/>
</dbReference>
<name>A0A1I8QC17_STOCA</name>
<comment type="subcellular location">
    <subcellularLocation>
        <location evidence="2">Nucleus</location>
    </subcellularLocation>
</comment>
<feature type="region of interest" description="Disordered" evidence="3">
    <location>
        <begin position="692"/>
        <end position="713"/>
    </location>
</feature>
<evidence type="ECO:0000256" key="2">
    <source>
        <dbReference type="PROSITE-ProRule" id="PRU00376"/>
    </source>
</evidence>
<feature type="compositionally biased region" description="Polar residues" evidence="3">
    <location>
        <begin position="692"/>
        <end position="710"/>
    </location>
</feature>
<evidence type="ECO:0000256" key="3">
    <source>
        <dbReference type="SAM" id="MobiDB-lite"/>
    </source>
</evidence>
<proteinExistence type="predicted"/>
<dbReference type="InterPro" id="IPR005033">
    <property type="entry name" value="YEATS"/>
</dbReference>
<dbReference type="KEGG" id="scac:106090747"/>
<sequence length="1234" mass="138017">MFSGQSSSPRKRKHSEYHDPDYPKDQPPPYVDESPIAVKSGDSKRPKVQSALEGNNDAQNNEYLHKVQEIIEKEFNTELVFKQKQLLEIDERLAKARHMLDKLRYTLVSSYYKKQDLPLAAVTTSAVRGVQTLFTREDKGPQMQIHPSLKKLIGKKPKDLSDVIRSCPKRTAAQNAVQTIRAKSEVQKREERKLKQIIKGQGIVIDHSIDEDPRTDIAALINAAQVHKTPKAVTQPHTNIAKSTTTNQPHGKPLNASRLNNKIKHLIVVGNTSKFIGTEQERDPRNKAQILTHKWLVYVQAKDTAVPIEKYVRKVRFNLHHSYRPNDVVDVQEPPFQVARRGWGEFPIRVQLYFHSEYNQKPVQLLHTVVLDKSHTGIQTLGAETLLEVWLRNVEIPHEVVTNKIDTPKTEVVKVSETAKNTQVSTSEELVDDNLLEFLNKIEASQNSISADIEKIQPTFVIPEPLENKSPQKLPSPSKLVPKSPTKTLTEINKKHIVSSTNSEVLNTNFDKLESITRNQCSLKVTAIQTATTATQIKIINTVNRPFVVPKILPLNATFVVSNARPVVGHNTVTLGKTSITFNKGGKLVMPSNPVASAVKRTILPVTKCVTNTTNTYTTPVASPTCVATIGNALPIVKNNEPKQILQKKLVQLVDSTGKVKYMQMLVAASSVATSTLNDTLSVSSMAPKLSTVGSTSMRPSSVINTSQSAKGGATPIQRVANGANNKSTINPGGITMKPNIFKIVPENMQTKPRVVTFSTITAVSPTTTVTTTSALPASKPQTVTKPDASKILPKSNGSAARNIVFHKEGKVYIIDPLQMKLKQQQKKQVSLLKPQVSLLKQQKQQQQQTLEQLYQEKSIIKQVDHDYLLSPNSFYSNNAPQIHLGLKQQRLISLNSLQLMQMKRVLFEKGVLKQQFTSMQSAVEFVLRRLQLIAPKDSVSSAYPFITHSYAEFQSLTAFKQRSYEWLRAKNTSRILRSHKDLQNLNKTTRESFWSTKEIANFARQYGYTPDIKSLPKFVEKQDGVTNDFKQLLKGELKQKEIVPCDTLTDVQDIRKWANTVWPILTNYHHVENENLIIDVDNMSEEESTCQKAKNHSKSQYTLMKSLPGGKSNQIYLPTPPYLENECNLVSHICKDLSIALVPEELGANVWHPSTQTILAHTLNLFLQKVIRKSVALKYQENGGANESLGIIQQADIAKALSQSSEFDFLTNKYFGISSKVESSASTVKDEAS</sequence>
<evidence type="ECO:0000313" key="5">
    <source>
        <dbReference type="EnsemblMetazoa" id="SCAU015762-PA"/>
    </source>
</evidence>
<dbReference type="CDD" id="cd16907">
    <property type="entry name" value="YEATS_YEATS2_like"/>
    <property type="match status" value="1"/>
</dbReference>
<feature type="region of interest" description="Disordered" evidence="3">
    <location>
        <begin position="1"/>
        <end position="60"/>
    </location>
</feature>
<dbReference type="PANTHER" id="PTHR23195">
    <property type="entry name" value="YEATS DOMAIN"/>
    <property type="match status" value="1"/>
</dbReference>
<dbReference type="EnsemblMetazoa" id="SCAU015762-RA">
    <property type="protein sequence ID" value="SCAU015762-PA"/>
    <property type="gene ID" value="SCAU015762"/>
</dbReference>
<feature type="compositionally biased region" description="Low complexity" evidence="3">
    <location>
        <begin position="469"/>
        <end position="485"/>
    </location>
</feature>
<dbReference type="Pfam" id="PF03366">
    <property type="entry name" value="YEATS"/>
    <property type="match status" value="1"/>
</dbReference>
<gene>
    <name evidence="5" type="primary">106090747</name>
</gene>
<feature type="region of interest" description="Disordered" evidence="3">
    <location>
        <begin position="466"/>
        <end position="485"/>
    </location>
</feature>
<feature type="domain" description="YEATS" evidence="4">
    <location>
        <begin position="257"/>
        <end position="496"/>
    </location>
</feature>
<dbReference type="GO" id="GO:0005634">
    <property type="term" value="C:nucleus"/>
    <property type="evidence" value="ECO:0007669"/>
    <property type="project" value="UniProtKB-SubCell"/>
</dbReference>
<keyword evidence="1 2" id="KW-0539">Nucleus</keyword>
<dbReference type="Proteomes" id="UP000095300">
    <property type="component" value="Unassembled WGS sequence"/>
</dbReference>
<dbReference type="VEuPathDB" id="VectorBase:SCAU015762"/>
<dbReference type="AlphaFoldDB" id="A0A1I8QC17"/>
<dbReference type="STRING" id="35570.A0A1I8QC17"/>
<dbReference type="InterPro" id="IPR038704">
    <property type="entry name" value="YEAST_sf"/>
</dbReference>
<evidence type="ECO:0000313" key="6">
    <source>
        <dbReference type="Proteomes" id="UP000095300"/>
    </source>
</evidence>
<accession>A0A1I8QC17</accession>
<dbReference type="OrthoDB" id="1741717at2759"/>
<dbReference type="PROSITE" id="PS51037">
    <property type="entry name" value="YEATS"/>
    <property type="match status" value="1"/>
</dbReference>
<protein>
    <recommendedName>
        <fullName evidence="4">YEATS domain-containing protein</fullName>
    </recommendedName>
</protein>
<dbReference type="Pfam" id="PF22951">
    <property type="entry name" value="3HBD"/>
    <property type="match status" value="1"/>
</dbReference>
<reference evidence="5" key="1">
    <citation type="submission" date="2020-05" db="UniProtKB">
        <authorList>
            <consortium name="EnsemblMetazoa"/>
        </authorList>
    </citation>
    <scope>IDENTIFICATION</scope>
    <source>
        <strain evidence="5">USDA</strain>
    </source>
</reference>
<organism evidence="5 6">
    <name type="scientific">Stomoxys calcitrans</name>
    <name type="common">Stable fly</name>
    <name type="synonym">Conops calcitrans</name>
    <dbReference type="NCBI Taxonomy" id="35570"/>
    <lineage>
        <taxon>Eukaryota</taxon>
        <taxon>Metazoa</taxon>
        <taxon>Ecdysozoa</taxon>
        <taxon>Arthropoda</taxon>
        <taxon>Hexapoda</taxon>
        <taxon>Insecta</taxon>
        <taxon>Pterygota</taxon>
        <taxon>Neoptera</taxon>
        <taxon>Endopterygota</taxon>
        <taxon>Diptera</taxon>
        <taxon>Brachycera</taxon>
        <taxon>Muscomorpha</taxon>
        <taxon>Muscoidea</taxon>
        <taxon>Muscidae</taxon>
        <taxon>Stomoxys</taxon>
    </lineage>
</organism>
<evidence type="ECO:0000259" key="4">
    <source>
        <dbReference type="PROSITE" id="PS51037"/>
    </source>
</evidence>
<dbReference type="InterPro" id="IPR055129">
    <property type="entry name" value="YEATS_dom"/>
</dbReference>
<dbReference type="InterPro" id="IPR055127">
    <property type="entry name" value="YEATS2_3HBD"/>
</dbReference>
<evidence type="ECO:0000256" key="1">
    <source>
        <dbReference type="ARBA" id="ARBA00023242"/>
    </source>
</evidence>
<keyword evidence="6" id="KW-1185">Reference proteome</keyword>
<dbReference type="Gene3D" id="2.60.40.1970">
    <property type="entry name" value="YEATS domain"/>
    <property type="match status" value="1"/>
</dbReference>